<feature type="compositionally biased region" description="Low complexity" evidence="1">
    <location>
        <begin position="57"/>
        <end position="72"/>
    </location>
</feature>
<evidence type="ECO:0000313" key="3">
    <source>
        <dbReference type="EMBL" id="KAG5851907.1"/>
    </source>
</evidence>
<proteinExistence type="predicted"/>
<feature type="region of interest" description="Disordered" evidence="1">
    <location>
        <begin position="31"/>
        <end position="82"/>
    </location>
</feature>
<keyword evidence="4" id="KW-1185">Reference proteome</keyword>
<dbReference type="Proteomes" id="UP001044222">
    <property type="component" value="Unassembled WGS sequence"/>
</dbReference>
<organism evidence="3 4">
    <name type="scientific">Anguilla anguilla</name>
    <name type="common">European freshwater eel</name>
    <name type="synonym">Muraena anguilla</name>
    <dbReference type="NCBI Taxonomy" id="7936"/>
    <lineage>
        <taxon>Eukaryota</taxon>
        <taxon>Metazoa</taxon>
        <taxon>Chordata</taxon>
        <taxon>Craniata</taxon>
        <taxon>Vertebrata</taxon>
        <taxon>Euteleostomi</taxon>
        <taxon>Actinopterygii</taxon>
        <taxon>Neopterygii</taxon>
        <taxon>Teleostei</taxon>
        <taxon>Anguilliformes</taxon>
        <taxon>Anguillidae</taxon>
        <taxon>Anguilla</taxon>
    </lineage>
</organism>
<comment type="caution">
    <text evidence="3">The sequence shown here is derived from an EMBL/GenBank/DDBJ whole genome shotgun (WGS) entry which is preliminary data.</text>
</comment>
<dbReference type="AlphaFoldDB" id="A0A9D3S6J2"/>
<reference evidence="3" key="1">
    <citation type="submission" date="2021-01" db="EMBL/GenBank/DDBJ databases">
        <title>A chromosome-scale assembly of European eel, Anguilla anguilla.</title>
        <authorList>
            <person name="Henkel C."/>
            <person name="Jong-Raadsen S.A."/>
            <person name="Dufour S."/>
            <person name="Weltzien F.-A."/>
            <person name="Palstra A.P."/>
            <person name="Pelster B."/>
            <person name="Spaink H.P."/>
            <person name="Van Den Thillart G.E."/>
            <person name="Jansen H."/>
            <person name="Zahm M."/>
            <person name="Klopp C."/>
            <person name="Cedric C."/>
            <person name="Louis A."/>
            <person name="Berthelot C."/>
            <person name="Parey E."/>
            <person name="Roest Crollius H."/>
            <person name="Montfort J."/>
            <person name="Robinson-Rechavi M."/>
            <person name="Bucao C."/>
            <person name="Bouchez O."/>
            <person name="Gislard M."/>
            <person name="Lluch J."/>
            <person name="Milhes M."/>
            <person name="Lampietro C."/>
            <person name="Lopez Roques C."/>
            <person name="Donnadieu C."/>
            <person name="Braasch I."/>
            <person name="Desvignes T."/>
            <person name="Postlethwait J."/>
            <person name="Bobe J."/>
            <person name="Guiguen Y."/>
            <person name="Dirks R."/>
        </authorList>
    </citation>
    <scope>NUCLEOTIDE SEQUENCE</scope>
    <source>
        <strain evidence="3">Tag_6206</strain>
        <tissue evidence="3">Liver</tissue>
    </source>
</reference>
<sequence length="168" mass="18061">MTKRSTIPCRLNTYITRLMTSRKARRINVDSCIGSREDGPPPGPFGWAARPARRRGSSPSSGSFWSSAAPSPDGRSAQAGRSRITHLGHVLPLCGSASPGGLLPRSRPGGTRDVLRRDGGRETWDSVFFFPPTFFFALGLSLFRSFFGSCVRGPAGGSRPCLRAVPPV</sequence>
<evidence type="ECO:0000256" key="2">
    <source>
        <dbReference type="SAM" id="Phobius"/>
    </source>
</evidence>
<dbReference type="EMBL" id="JAFIRN010000003">
    <property type="protein sequence ID" value="KAG5851907.1"/>
    <property type="molecule type" value="Genomic_DNA"/>
</dbReference>
<feature type="transmembrane region" description="Helical" evidence="2">
    <location>
        <begin position="126"/>
        <end position="147"/>
    </location>
</feature>
<evidence type="ECO:0000256" key="1">
    <source>
        <dbReference type="SAM" id="MobiDB-lite"/>
    </source>
</evidence>
<keyword evidence="2" id="KW-1133">Transmembrane helix</keyword>
<name>A0A9D3S6J2_ANGAN</name>
<keyword evidence="2" id="KW-0812">Transmembrane</keyword>
<keyword evidence="2" id="KW-0472">Membrane</keyword>
<gene>
    <name evidence="3" type="ORF">ANANG_G00056820</name>
</gene>
<protein>
    <submittedName>
        <fullName evidence="3">Uncharacterized protein</fullName>
    </submittedName>
</protein>
<accession>A0A9D3S6J2</accession>
<evidence type="ECO:0000313" key="4">
    <source>
        <dbReference type="Proteomes" id="UP001044222"/>
    </source>
</evidence>